<feature type="transmembrane region" description="Helical" evidence="1">
    <location>
        <begin position="12"/>
        <end position="34"/>
    </location>
</feature>
<keyword evidence="1" id="KW-0472">Membrane</keyword>
<comment type="caution">
    <text evidence="2">The sequence shown here is derived from an EMBL/GenBank/DDBJ whole genome shotgun (WGS) entry which is preliminary data.</text>
</comment>
<organism evidence="2 3">
    <name type="scientific">Peribacillus asahii</name>
    <dbReference type="NCBI Taxonomy" id="228899"/>
    <lineage>
        <taxon>Bacteria</taxon>
        <taxon>Bacillati</taxon>
        <taxon>Bacillota</taxon>
        <taxon>Bacilli</taxon>
        <taxon>Bacillales</taxon>
        <taxon>Bacillaceae</taxon>
        <taxon>Peribacillus</taxon>
    </lineage>
</organism>
<keyword evidence="1" id="KW-0812">Transmembrane</keyword>
<evidence type="ECO:0000256" key="1">
    <source>
        <dbReference type="SAM" id="Phobius"/>
    </source>
</evidence>
<dbReference type="Gene3D" id="3.40.50.2000">
    <property type="entry name" value="Glycogen Phosphorylase B"/>
    <property type="match status" value="2"/>
</dbReference>
<dbReference type="EMBL" id="QWVS01000023">
    <property type="protein sequence ID" value="RID84738.1"/>
    <property type="molecule type" value="Genomic_DNA"/>
</dbReference>
<protein>
    <recommendedName>
        <fullName evidence="4">Glycosyltransferase</fullName>
    </recommendedName>
</protein>
<gene>
    <name evidence="2" type="ORF">D1953_12800</name>
</gene>
<proteinExistence type="predicted"/>
<sequence length="427" mass="49863">MKQLKGDLMKNIVFIVDGYYPNFSAVGVCIYNLVQELSEKFNITIITKKSENSQKNIYYENSRIRYINTTDNYSRNKISERLKTSQGVRRRFLQMEKISLRAYGYMGALIKKSNVKQKDIEAYLHELEKLNGEIDTIIPTCLPFESVLAALEYKKKYNNKVKVVPFLFDKFSQNKTLHRTENNRKKKFKNHLLLEKRMLEECNKVLFVDSWNKHLETYFPQFDTKFFQVEHPLLKRITTMESKIFDPNRINIVYTGSLYKKLRSPLTALKLFTRIIEKDKRILLHFYINGDCSSIVNSYCELYPENIINHGSVPTGFAKAAIINADILLSIGNSDISQLPSKIFEYVSTGNPIVHFYSNLEDPVISILKQYNNSCCVSNAENLIEKNELNILELIKSSNNRIEFEEVENIYYKATPKYIANKIIELF</sequence>
<evidence type="ECO:0000313" key="3">
    <source>
        <dbReference type="Proteomes" id="UP000266016"/>
    </source>
</evidence>
<keyword evidence="1" id="KW-1133">Transmembrane helix</keyword>
<name>A0A398B7F0_9BACI</name>
<keyword evidence="3" id="KW-1185">Reference proteome</keyword>
<dbReference type="SUPFAM" id="SSF53756">
    <property type="entry name" value="UDP-Glycosyltransferase/glycogen phosphorylase"/>
    <property type="match status" value="1"/>
</dbReference>
<accession>A0A398B7F0</accession>
<reference evidence="2 3" key="1">
    <citation type="submission" date="2018-08" db="EMBL/GenBank/DDBJ databases">
        <title>Bacillus jemisoniae sp. nov., Bacillus chryseoplanitiae sp. nov., Bacillus resnikiae sp. nov., and Bacillus frankliniae sp. nov., isolated from Viking spacecraft and associated surfaces.</title>
        <authorList>
            <person name="Seuylemezian A."/>
            <person name="Vaishampayan P."/>
        </authorList>
    </citation>
    <scope>NUCLEOTIDE SEQUENCE [LARGE SCALE GENOMIC DNA]</scope>
    <source>
        <strain evidence="2 3">MA001</strain>
    </source>
</reference>
<evidence type="ECO:0000313" key="2">
    <source>
        <dbReference type="EMBL" id="RID84738.1"/>
    </source>
</evidence>
<dbReference type="AlphaFoldDB" id="A0A398B7F0"/>
<dbReference type="Proteomes" id="UP000266016">
    <property type="component" value="Unassembled WGS sequence"/>
</dbReference>
<evidence type="ECO:0008006" key="4">
    <source>
        <dbReference type="Google" id="ProtNLM"/>
    </source>
</evidence>
<dbReference type="RefSeq" id="WP_119117589.1">
    <property type="nucleotide sequence ID" value="NZ_QWVS01000023.1"/>
</dbReference>